<dbReference type="PANTHER" id="PTHR12001">
    <property type="entry name" value="GERANYLGERANYL PYROPHOSPHATE SYNTHASE"/>
    <property type="match status" value="1"/>
</dbReference>
<dbReference type="SFLD" id="SFLDG01017">
    <property type="entry name" value="Polyprenyl_Transferase_Like"/>
    <property type="match status" value="1"/>
</dbReference>
<dbReference type="PANTHER" id="PTHR12001:SF85">
    <property type="entry name" value="SHORT CHAIN ISOPRENYL DIPHOSPHATE SYNTHASE"/>
    <property type="match status" value="1"/>
</dbReference>
<evidence type="ECO:0000313" key="6">
    <source>
        <dbReference type="EMBL" id="CAB4691724.1"/>
    </source>
</evidence>
<dbReference type="AlphaFoldDB" id="A0A6J6P5V0"/>
<dbReference type="Pfam" id="PF00348">
    <property type="entry name" value="polyprenyl_synt"/>
    <property type="match status" value="1"/>
</dbReference>
<accession>A0A6J6P5V0</accession>
<comment type="cofactor">
    <cofactor evidence="1">
        <name>Mg(2+)</name>
        <dbReference type="ChEBI" id="CHEBI:18420"/>
    </cofactor>
</comment>
<gene>
    <name evidence="6" type="ORF">UFOPK2593_00096</name>
</gene>
<dbReference type="GO" id="GO:0008299">
    <property type="term" value="P:isoprenoid biosynthetic process"/>
    <property type="evidence" value="ECO:0007669"/>
    <property type="project" value="InterPro"/>
</dbReference>
<dbReference type="SUPFAM" id="SSF48576">
    <property type="entry name" value="Terpenoid synthases"/>
    <property type="match status" value="1"/>
</dbReference>
<dbReference type="GO" id="GO:0004659">
    <property type="term" value="F:prenyltransferase activity"/>
    <property type="evidence" value="ECO:0007669"/>
    <property type="project" value="InterPro"/>
</dbReference>
<dbReference type="GO" id="GO:0046872">
    <property type="term" value="F:metal ion binding"/>
    <property type="evidence" value="ECO:0007669"/>
    <property type="project" value="UniProtKB-KW"/>
</dbReference>
<dbReference type="CDD" id="cd00685">
    <property type="entry name" value="Trans_IPPS_HT"/>
    <property type="match status" value="1"/>
</dbReference>
<dbReference type="Gene3D" id="1.10.600.10">
    <property type="entry name" value="Farnesyl Diphosphate Synthase"/>
    <property type="match status" value="1"/>
</dbReference>
<proteinExistence type="inferred from homology"/>
<keyword evidence="5" id="KW-0460">Magnesium</keyword>
<keyword evidence="4" id="KW-0479">Metal-binding</keyword>
<dbReference type="SFLD" id="SFLDS00005">
    <property type="entry name" value="Isoprenoid_Synthase_Type_I"/>
    <property type="match status" value="1"/>
</dbReference>
<dbReference type="InterPro" id="IPR033749">
    <property type="entry name" value="Polyprenyl_synt_CS"/>
</dbReference>
<name>A0A6J6P5V0_9ZZZZ</name>
<evidence type="ECO:0000256" key="5">
    <source>
        <dbReference type="ARBA" id="ARBA00022842"/>
    </source>
</evidence>
<organism evidence="6">
    <name type="scientific">freshwater metagenome</name>
    <dbReference type="NCBI Taxonomy" id="449393"/>
    <lineage>
        <taxon>unclassified sequences</taxon>
        <taxon>metagenomes</taxon>
        <taxon>ecological metagenomes</taxon>
    </lineage>
</organism>
<protein>
    <submittedName>
        <fullName evidence="6">Unannotated protein</fullName>
    </submittedName>
</protein>
<dbReference type="InterPro" id="IPR008949">
    <property type="entry name" value="Isoprenoid_synthase_dom_sf"/>
</dbReference>
<dbReference type="PROSITE" id="PS00723">
    <property type="entry name" value="POLYPRENYL_SYNTHASE_1"/>
    <property type="match status" value="1"/>
</dbReference>
<dbReference type="PROSITE" id="PS00444">
    <property type="entry name" value="POLYPRENYL_SYNTHASE_2"/>
    <property type="match status" value="1"/>
</dbReference>
<evidence type="ECO:0000256" key="2">
    <source>
        <dbReference type="ARBA" id="ARBA00006706"/>
    </source>
</evidence>
<evidence type="ECO:0000256" key="4">
    <source>
        <dbReference type="ARBA" id="ARBA00022723"/>
    </source>
</evidence>
<comment type="similarity">
    <text evidence="2">Belongs to the FPP/GGPP synthase family.</text>
</comment>
<dbReference type="EMBL" id="CAEZXW010000003">
    <property type="protein sequence ID" value="CAB4691724.1"/>
    <property type="molecule type" value="Genomic_DNA"/>
</dbReference>
<keyword evidence="3" id="KW-0808">Transferase</keyword>
<sequence>MTMQLREEIESALASMIDRESVGLAYIGPELTPISEATREFLTGGKRLRPLFAYWANRACGGEHTSVLVHAVSSLEFLHACALIHDDVMDGSDTRRGKPAIHHRFATLHRQESMTGNAETFGLSTAVLLGDLCLVWADRMLHESGLDHVVMQRLNPVYDEMRVELMAGQYLDVLEQALATSSVERSLRIARYKSGKYTVERPLHFGAVIAGADKSTLELFSRYGLPLGEAFQLRDDILGVFGDPSETGKPAGDDLREGKRTVLIAHAVAKATPTQSTEIRKYLGDPHLSPEGVHILREIIRDTGALDAVEMIIEAGLAQSIAAISSADLNVEAVSVLQDLAVAATRRVV</sequence>
<evidence type="ECO:0000256" key="3">
    <source>
        <dbReference type="ARBA" id="ARBA00022679"/>
    </source>
</evidence>
<reference evidence="6" key="1">
    <citation type="submission" date="2020-05" db="EMBL/GenBank/DDBJ databases">
        <authorList>
            <person name="Chiriac C."/>
            <person name="Salcher M."/>
            <person name="Ghai R."/>
            <person name="Kavagutti S V."/>
        </authorList>
    </citation>
    <scope>NUCLEOTIDE SEQUENCE</scope>
</reference>
<evidence type="ECO:0000256" key="1">
    <source>
        <dbReference type="ARBA" id="ARBA00001946"/>
    </source>
</evidence>
<dbReference type="InterPro" id="IPR000092">
    <property type="entry name" value="Polyprenyl_synt"/>
</dbReference>